<proteinExistence type="predicted"/>
<dbReference type="Proteomes" id="UP000006702">
    <property type="component" value="Unassembled WGS sequence"/>
</dbReference>
<feature type="compositionally biased region" description="Basic and acidic residues" evidence="1">
    <location>
        <begin position="458"/>
        <end position="479"/>
    </location>
</feature>
<gene>
    <name evidence="2" type="ORF">NFIA_029300</name>
</gene>
<dbReference type="eggNOG" id="ENOG502RNIH">
    <property type="taxonomic scope" value="Eukaryota"/>
</dbReference>
<organism evidence="2 3">
    <name type="scientific">Neosartorya fischeri (strain ATCC 1020 / DSM 3700 / CBS 544.65 / FGSC A1164 / JCM 1740 / NRRL 181 / WB 181)</name>
    <name type="common">Aspergillus fischerianus</name>
    <dbReference type="NCBI Taxonomy" id="331117"/>
    <lineage>
        <taxon>Eukaryota</taxon>
        <taxon>Fungi</taxon>
        <taxon>Dikarya</taxon>
        <taxon>Ascomycota</taxon>
        <taxon>Pezizomycotina</taxon>
        <taxon>Eurotiomycetes</taxon>
        <taxon>Eurotiomycetidae</taxon>
        <taxon>Eurotiales</taxon>
        <taxon>Aspergillaceae</taxon>
        <taxon>Aspergillus</taxon>
        <taxon>Aspergillus subgen. Fumigati</taxon>
    </lineage>
</organism>
<evidence type="ECO:0000256" key="1">
    <source>
        <dbReference type="SAM" id="MobiDB-lite"/>
    </source>
</evidence>
<dbReference type="KEGG" id="nfi:NFIA_029300"/>
<name>A1D9L7_NEOFI</name>
<dbReference type="EMBL" id="DS027693">
    <property type="protein sequence ID" value="EAW20498.1"/>
    <property type="molecule type" value="Genomic_DNA"/>
</dbReference>
<keyword evidence="3" id="KW-1185">Reference proteome</keyword>
<dbReference type="VEuPathDB" id="FungiDB:NFIA_029300"/>
<dbReference type="AlphaFoldDB" id="A1D9L7"/>
<evidence type="ECO:0000313" key="3">
    <source>
        <dbReference type="Proteomes" id="UP000006702"/>
    </source>
</evidence>
<dbReference type="OMA" id="CFRNADD"/>
<dbReference type="GeneID" id="4588969"/>
<reference evidence="3" key="1">
    <citation type="journal article" date="2008" name="PLoS Genet.">
        <title>Genomic islands in the pathogenic filamentous fungus Aspergillus fumigatus.</title>
        <authorList>
            <person name="Fedorova N.D."/>
            <person name="Khaldi N."/>
            <person name="Joardar V.S."/>
            <person name="Maiti R."/>
            <person name="Amedeo P."/>
            <person name="Anderson M.J."/>
            <person name="Crabtree J."/>
            <person name="Silva J.C."/>
            <person name="Badger J.H."/>
            <person name="Albarraq A."/>
            <person name="Angiuoli S."/>
            <person name="Bussey H."/>
            <person name="Bowyer P."/>
            <person name="Cotty P.J."/>
            <person name="Dyer P.S."/>
            <person name="Egan A."/>
            <person name="Galens K."/>
            <person name="Fraser-Liggett C.M."/>
            <person name="Haas B.J."/>
            <person name="Inman J.M."/>
            <person name="Kent R."/>
            <person name="Lemieux S."/>
            <person name="Malavazi I."/>
            <person name="Orvis J."/>
            <person name="Roemer T."/>
            <person name="Ronning C.M."/>
            <person name="Sundaram J.P."/>
            <person name="Sutton G."/>
            <person name="Turner G."/>
            <person name="Venter J.C."/>
            <person name="White O.R."/>
            <person name="Whitty B.R."/>
            <person name="Youngman P."/>
            <person name="Wolfe K.H."/>
            <person name="Goldman G.H."/>
            <person name="Wortman J.R."/>
            <person name="Jiang B."/>
            <person name="Denning D.W."/>
            <person name="Nierman W.C."/>
        </authorList>
    </citation>
    <scope>NUCLEOTIDE SEQUENCE [LARGE SCALE GENOMIC DNA]</scope>
    <source>
        <strain evidence="3">ATCC 1020 / DSM 3700 / CBS 544.65 / FGSC A1164 / JCM 1740 / NRRL 181 / WB 181</strain>
    </source>
</reference>
<feature type="region of interest" description="Disordered" evidence="1">
    <location>
        <begin position="136"/>
        <end position="156"/>
    </location>
</feature>
<feature type="region of interest" description="Disordered" evidence="1">
    <location>
        <begin position="458"/>
        <end position="490"/>
    </location>
</feature>
<dbReference type="HOGENOM" id="CLU_523695_0_0_1"/>
<dbReference type="OrthoDB" id="4497058at2759"/>
<accession>A1D9L7</accession>
<sequence>MARYRSRMETIPEFPELPNLALQMTENWKPIPDWEPDWKKMRGPEPAPESKSPVEVCVHGLTAKFFLDLPDDRIIPSYYLKKAETTVIVQRTPWCFRNADDARDVDINKWSPVDIRFRSVFMTLRKLPEFGSLYDEDEDEDEGYGTTDAGGSKSKPKFDEMVKLQGQVVYALLQAILEAIKITRETDDSDSYFFFRSVASPWHVIPGACTHSGYRTRLLNCQLEYWIGYSERYKDGPLTAGLVGLDHHPDKKVCPTVLPVSASLENTSLRSALEDKLKLMLGQLLLNISRLRPHGDQIPDQEVYLIGIHGSRLHILRAIFLGQKTSHLWSGRHNRSSSDADVIDPNPSTAYDRFYTGKNLERLRQQVEWLSAKNLDNDPNPRNLRVLGSREFDLWRKQDFRAAIKMIVALFIYMMSGQARCGVLQKAFQNYPIDGESDDELEELHDTRKRVAIEEEELAKKEKELEETERKKREEEQNKAKTKGKRRSSIHDRFRGFKGWRKPCEDFAWQEEEKDSSLDDDDL</sequence>
<evidence type="ECO:0000313" key="2">
    <source>
        <dbReference type="EMBL" id="EAW20498.1"/>
    </source>
</evidence>
<dbReference type="RefSeq" id="XP_001262395.1">
    <property type="nucleotide sequence ID" value="XM_001262394.1"/>
</dbReference>
<protein>
    <submittedName>
        <fullName evidence="2">Uncharacterized protein</fullName>
    </submittedName>
</protein>